<feature type="compositionally biased region" description="Polar residues" evidence="8">
    <location>
        <begin position="126"/>
        <end position="157"/>
    </location>
</feature>
<dbReference type="GO" id="GO:0006869">
    <property type="term" value="P:lipid transport"/>
    <property type="evidence" value="ECO:0007669"/>
    <property type="project" value="InterPro"/>
</dbReference>
<evidence type="ECO:0000256" key="7">
    <source>
        <dbReference type="ARBA" id="ARBA00023288"/>
    </source>
</evidence>
<feature type="signal peptide" evidence="9">
    <location>
        <begin position="1"/>
        <end position="23"/>
    </location>
</feature>
<dbReference type="GO" id="GO:0005886">
    <property type="term" value="C:plasma membrane"/>
    <property type="evidence" value="ECO:0007669"/>
    <property type="project" value="UniProtKB-SubCell"/>
</dbReference>
<protein>
    <recommendedName>
        <fullName evidence="10">Bifunctional inhibitor/plant lipid transfer protein/seed storage helical domain-containing protein</fullName>
    </recommendedName>
</protein>
<reference evidence="11" key="1">
    <citation type="submission" date="2021-03" db="EMBL/GenBank/DDBJ databases">
        <authorList>
            <person name="Li Z."/>
            <person name="Yang C."/>
        </authorList>
    </citation>
    <scope>NUCLEOTIDE SEQUENCE</scope>
    <source>
        <strain evidence="11">Dzin_1.0</strain>
        <tissue evidence="11">Leaf</tissue>
    </source>
</reference>
<dbReference type="InterPro" id="IPR036312">
    <property type="entry name" value="Bifun_inhib/LTP/seed_sf"/>
</dbReference>
<name>A0A9D5CZ14_9LILI</name>
<dbReference type="PRINTS" id="PR00382">
    <property type="entry name" value="LIPIDTRNSFER"/>
</dbReference>
<dbReference type="OrthoDB" id="911994at2759"/>
<evidence type="ECO:0000256" key="2">
    <source>
        <dbReference type="ARBA" id="ARBA00009748"/>
    </source>
</evidence>
<keyword evidence="3" id="KW-0472">Membrane</keyword>
<gene>
    <name evidence="11" type="ORF">J5N97_010760</name>
</gene>
<dbReference type="AlphaFoldDB" id="A0A9D5CZ14"/>
<keyword evidence="4 9" id="KW-0732">Signal</keyword>
<dbReference type="InterPro" id="IPR016140">
    <property type="entry name" value="Bifunc_inhib/LTP/seed_store"/>
</dbReference>
<dbReference type="InterPro" id="IPR043325">
    <property type="entry name" value="LTSS"/>
</dbReference>
<feature type="region of interest" description="Disordered" evidence="8">
    <location>
        <begin position="106"/>
        <end position="184"/>
    </location>
</feature>
<organism evidence="11 12">
    <name type="scientific">Dioscorea zingiberensis</name>
    <dbReference type="NCBI Taxonomy" id="325984"/>
    <lineage>
        <taxon>Eukaryota</taxon>
        <taxon>Viridiplantae</taxon>
        <taxon>Streptophyta</taxon>
        <taxon>Embryophyta</taxon>
        <taxon>Tracheophyta</taxon>
        <taxon>Spermatophyta</taxon>
        <taxon>Magnoliopsida</taxon>
        <taxon>Liliopsida</taxon>
        <taxon>Dioscoreales</taxon>
        <taxon>Dioscoreaceae</taxon>
        <taxon>Dioscorea</taxon>
    </lineage>
</organism>
<proteinExistence type="inferred from homology"/>
<sequence length="209" mass="20713">MASSMKACMSLAMLALMLAHASAQSTSCTTAVVSLVPCLSYITGNSTTPSASCCSQLSNVVQTQVQCLCTVLNGGASQFGISINQTQALTLPGACKIQTPPISRCNAAGGGSPATSPAATPTAPSNDSPATDNNSPTATPTVPSDDSPATDNNSPATPSVPDVPSSGTGSKATPTTNGEASDGSSTKLNQALMLCVMIVTACVSSFFTI</sequence>
<evidence type="ECO:0000256" key="1">
    <source>
        <dbReference type="ARBA" id="ARBA00004609"/>
    </source>
</evidence>
<comment type="caution">
    <text evidence="11">The sequence shown here is derived from an EMBL/GenBank/DDBJ whole genome shotgun (WGS) entry which is preliminary data.</text>
</comment>
<dbReference type="Pfam" id="PF14368">
    <property type="entry name" value="LTP_2"/>
    <property type="match status" value="1"/>
</dbReference>
<keyword evidence="3" id="KW-0336">GPI-anchor</keyword>
<evidence type="ECO:0000256" key="4">
    <source>
        <dbReference type="ARBA" id="ARBA00022729"/>
    </source>
</evidence>
<feature type="chain" id="PRO_5039030719" description="Bifunctional inhibitor/plant lipid transfer protein/seed storage helical domain-containing protein" evidence="9">
    <location>
        <begin position="24"/>
        <end position="209"/>
    </location>
</feature>
<dbReference type="EMBL" id="JAGGNH010000002">
    <property type="protein sequence ID" value="KAJ0982505.1"/>
    <property type="molecule type" value="Genomic_DNA"/>
</dbReference>
<feature type="domain" description="Bifunctional inhibitor/plant lipid transfer protein/seed storage helical" evidence="10">
    <location>
        <begin position="28"/>
        <end position="105"/>
    </location>
</feature>
<reference evidence="11" key="2">
    <citation type="journal article" date="2022" name="Hortic Res">
        <title>The genome of Dioscorea zingiberensis sheds light on the biosynthesis, origin and evolution of the medicinally important diosgenin saponins.</title>
        <authorList>
            <person name="Li Y."/>
            <person name="Tan C."/>
            <person name="Li Z."/>
            <person name="Guo J."/>
            <person name="Li S."/>
            <person name="Chen X."/>
            <person name="Wang C."/>
            <person name="Dai X."/>
            <person name="Yang H."/>
            <person name="Song W."/>
            <person name="Hou L."/>
            <person name="Xu J."/>
            <person name="Tong Z."/>
            <person name="Xu A."/>
            <person name="Yuan X."/>
            <person name="Wang W."/>
            <person name="Yang Q."/>
            <person name="Chen L."/>
            <person name="Sun Z."/>
            <person name="Wang K."/>
            <person name="Pan B."/>
            <person name="Chen J."/>
            <person name="Bao Y."/>
            <person name="Liu F."/>
            <person name="Qi X."/>
            <person name="Gang D.R."/>
            <person name="Wen J."/>
            <person name="Li J."/>
        </authorList>
    </citation>
    <scope>NUCLEOTIDE SEQUENCE</scope>
    <source>
        <strain evidence="11">Dzin_1.0</strain>
    </source>
</reference>
<evidence type="ECO:0000313" key="12">
    <source>
        <dbReference type="Proteomes" id="UP001085076"/>
    </source>
</evidence>
<keyword evidence="6" id="KW-0325">Glycoprotein</keyword>
<dbReference type="Proteomes" id="UP001085076">
    <property type="component" value="Miscellaneous, Linkage group lg02"/>
</dbReference>
<dbReference type="SUPFAM" id="SSF47699">
    <property type="entry name" value="Bifunctional inhibitor/lipid-transfer protein/seed storage 2S albumin"/>
    <property type="match status" value="1"/>
</dbReference>
<accession>A0A9D5CZ14</accession>
<dbReference type="PANTHER" id="PTHR33044">
    <property type="entry name" value="BIFUNCTIONAL INHIBITOR/LIPID-TRANSFER PROTEIN/SEED STORAGE 2S ALBUMIN SUPERFAMILY PROTEIN-RELATED"/>
    <property type="match status" value="1"/>
</dbReference>
<evidence type="ECO:0000259" key="10">
    <source>
        <dbReference type="SMART" id="SM00499"/>
    </source>
</evidence>
<evidence type="ECO:0000313" key="11">
    <source>
        <dbReference type="EMBL" id="KAJ0982505.1"/>
    </source>
</evidence>
<keyword evidence="7" id="KW-0449">Lipoprotein</keyword>
<dbReference type="Gene3D" id="1.10.110.10">
    <property type="entry name" value="Plant lipid-transfer and hydrophobic proteins"/>
    <property type="match status" value="1"/>
</dbReference>
<keyword evidence="5" id="KW-1015">Disulfide bond</keyword>
<evidence type="ECO:0000256" key="9">
    <source>
        <dbReference type="SAM" id="SignalP"/>
    </source>
</evidence>
<dbReference type="GO" id="GO:0098552">
    <property type="term" value="C:side of membrane"/>
    <property type="evidence" value="ECO:0007669"/>
    <property type="project" value="UniProtKB-KW"/>
</dbReference>
<evidence type="ECO:0000256" key="3">
    <source>
        <dbReference type="ARBA" id="ARBA00022622"/>
    </source>
</evidence>
<keyword evidence="12" id="KW-1185">Reference proteome</keyword>
<feature type="compositionally biased region" description="Low complexity" evidence="8">
    <location>
        <begin position="113"/>
        <end position="125"/>
    </location>
</feature>
<evidence type="ECO:0000256" key="6">
    <source>
        <dbReference type="ARBA" id="ARBA00023180"/>
    </source>
</evidence>
<dbReference type="CDD" id="cd00010">
    <property type="entry name" value="AAI_LTSS"/>
    <property type="match status" value="1"/>
</dbReference>
<evidence type="ECO:0000256" key="8">
    <source>
        <dbReference type="SAM" id="MobiDB-lite"/>
    </source>
</evidence>
<dbReference type="SMART" id="SM00499">
    <property type="entry name" value="AAI"/>
    <property type="match status" value="1"/>
</dbReference>
<comment type="similarity">
    <text evidence="2">Belongs to the plant LTP family.</text>
</comment>
<evidence type="ECO:0000256" key="5">
    <source>
        <dbReference type="ARBA" id="ARBA00023157"/>
    </source>
</evidence>
<dbReference type="FunFam" id="1.10.110.10:FF:000001">
    <property type="entry name" value="Bifunctional inhibitor/lipid-transfer protein/seed storage 2S albumin superfamily protein"/>
    <property type="match status" value="1"/>
</dbReference>
<dbReference type="GO" id="GO:0008289">
    <property type="term" value="F:lipid binding"/>
    <property type="evidence" value="ECO:0007669"/>
    <property type="project" value="InterPro"/>
</dbReference>
<dbReference type="InterPro" id="IPR000528">
    <property type="entry name" value="Plant_nsLTP"/>
</dbReference>
<feature type="compositionally biased region" description="Polar residues" evidence="8">
    <location>
        <begin position="165"/>
        <end position="184"/>
    </location>
</feature>
<comment type="subcellular location">
    <subcellularLocation>
        <location evidence="1">Cell membrane</location>
        <topology evidence="1">Lipid-anchor</topology>
        <topology evidence="1">GPI-anchor</topology>
    </subcellularLocation>
</comment>